<accession>A0A8S9MZW7</accession>
<dbReference type="AlphaFoldDB" id="A0A8S9MZW7"/>
<proteinExistence type="predicted"/>
<dbReference type="EMBL" id="QGKY02002305">
    <property type="protein sequence ID" value="KAF2530927.1"/>
    <property type="molecule type" value="Genomic_DNA"/>
</dbReference>
<comment type="caution">
    <text evidence="2">The sequence shown here is derived from an EMBL/GenBank/DDBJ whole genome shotgun (WGS) entry which is preliminary data.</text>
</comment>
<evidence type="ECO:0000313" key="1">
    <source>
        <dbReference type="EMBL" id="KAF2530927.1"/>
    </source>
</evidence>
<dbReference type="EMBL" id="QGKX02002183">
    <property type="protein sequence ID" value="KAF3487258.1"/>
    <property type="molecule type" value="Genomic_DNA"/>
</dbReference>
<sequence>MRQCPWPSQCHCWRHQSTAVLQCYHWPYERPSSRLPLLCLQATSFGLRYR</sequence>
<evidence type="ECO:0000313" key="3">
    <source>
        <dbReference type="Proteomes" id="UP000712600"/>
    </source>
</evidence>
<reference evidence="1" key="2">
    <citation type="submission" date="2019-12" db="EMBL/GenBank/DDBJ databases">
        <title>Genome sequencing and annotation of Brassica cretica.</title>
        <authorList>
            <person name="Studholme D.J."/>
            <person name="Sarris P.F."/>
        </authorList>
    </citation>
    <scope>NUCLEOTIDE SEQUENCE</scope>
    <source>
        <strain evidence="1">PFS-102/07</strain>
        <tissue evidence="1">Leaf</tissue>
    </source>
</reference>
<organism evidence="2 3">
    <name type="scientific">Brassica cretica</name>
    <name type="common">Mustard</name>
    <dbReference type="NCBI Taxonomy" id="69181"/>
    <lineage>
        <taxon>Eukaryota</taxon>
        <taxon>Viridiplantae</taxon>
        <taxon>Streptophyta</taxon>
        <taxon>Embryophyta</taxon>
        <taxon>Tracheophyta</taxon>
        <taxon>Spermatophyta</taxon>
        <taxon>Magnoliopsida</taxon>
        <taxon>eudicotyledons</taxon>
        <taxon>Gunneridae</taxon>
        <taxon>Pentapetalae</taxon>
        <taxon>rosids</taxon>
        <taxon>malvids</taxon>
        <taxon>Brassicales</taxon>
        <taxon>Brassicaceae</taxon>
        <taxon>Brassiceae</taxon>
        <taxon>Brassica</taxon>
    </lineage>
</organism>
<name>A0A8S9MZW7_BRACR</name>
<gene>
    <name evidence="2" type="ORF">F2Q69_00057206</name>
    <name evidence="1" type="ORF">F2Q70_00032896</name>
</gene>
<evidence type="ECO:0000313" key="2">
    <source>
        <dbReference type="EMBL" id="KAF3487258.1"/>
    </source>
</evidence>
<protein>
    <submittedName>
        <fullName evidence="2">Uncharacterized protein</fullName>
    </submittedName>
</protein>
<reference evidence="2" key="1">
    <citation type="submission" date="2019-12" db="EMBL/GenBank/DDBJ databases">
        <title>Genome sequencing and annotation of Brassica cretica.</title>
        <authorList>
            <person name="Studholme D.J."/>
            <person name="Sarris P."/>
        </authorList>
    </citation>
    <scope>NUCLEOTIDE SEQUENCE</scope>
    <source>
        <strain evidence="2">PFS-109/04</strain>
        <tissue evidence="2">Leaf</tissue>
    </source>
</reference>
<dbReference type="Proteomes" id="UP000712600">
    <property type="component" value="Unassembled WGS sequence"/>
</dbReference>